<sequence>MKTKYIKSKVVSSPEANWTDIDFYYDVKPFYKTLAIATCSHCKKRGIIRTTINDVGIHVIASSYCPVCGAFMKNGCN</sequence>
<evidence type="ECO:0000313" key="1">
    <source>
        <dbReference type="EMBL" id="DAD55852.1"/>
    </source>
</evidence>
<name>A0A8D9PER9_9VIRU</name>
<protein>
    <submittedName>
        <fullName evidence="1">Zinc-ribbon domain protein</fullName>
    </submittedName>
</protein>
<dbReference type="EMBL" id="BK029940">
    <property type="protein sequence ID" value="DAD55852.1"/>
    <property type="molecule type" value="Genomic_DNA"/>
</dbReference>
<organism evidence="1">
    <name type="scientific">Bacteriophage sp</name>
    <dbReference type="NCBI Taxonomy" id="38018"/>
    <lineage>
        <taxon>Viruses</taxon>
    </lineage>
</organism>
<accession>A0A8D9PER9</accession>
<reference evidence="1" key="1">
    <citation type="journal article" date="2021" name="Proc. Natl. Acad. Sci. U.S.A.">
        <title>A Catalog of Tens of Thousands of Viruses from Human Metagenomes Reveals Hidden Associations with Chronic Diseases.</title>
        <authorList>
            <person name="Tisza M.J."/>
            <person name="Buck C.B."/>
        </authorList>
    </citation>
    <scope>NUCLEOTIDE SEQUENCE</scope>
    <source>
        <strain evidence="1">CtOZu12</strain>
    </source>
</reference>
<proteinExistence type="predicted"/>